<evidence type="ECO:0000313" key="3">
    <source>
        <dbReference type="EMBL" id="KAG7815852.1"/>
    </source>
</evidence>
<keyword evidence="2" id="KW-1133">Transmembrane helix</keyword>
<protein>
    <submittedName>
        <fullName evidence="3">Uncharacterized protein</fullName>
    </submittedName>
</protein>
<feature type="region of interest" description="Disordered" evidence="1">
    <location>
        <begin position="115"/>
        <end position="214"/>
    </location>
</feature>
<feature type="transmembrane region" description="Helical" evidence="2">
    <location>
        <begin position="56"/>
        <end position="74"/>
    </location>
</feature>
<dbReference type="GeneID" id="66129242"/>
<reference evidence="3" key="1">
    <citation type="journal article" date="2021" name="G3 (Bethesda)">
        <title>Genomic diversity, chromosomal rearrangements, and interspecies hybridization in the ogataea polymorpha species complex.</title>
        <authorList>
            <person name="Hanson S.J."/>
            <person name="Cinneide E.O."/>
            <person name="Salzberg L.I."/>
            <person name="Wolfe K.H."/>
            <person name="McGowan J."/>
            <person name="Fitzpatrick D.A."/>
            <person name="Matlin K."/>
        </authorList>
    </citation>
    <scope>NUCLEOTIDE SEQUENCE</scope>
    <source>
        <strain evidence="3">61-244</strain>
    </source>
</reference>
<dbReference type="RefSeq" id="XP_043057431.1">
    <property type="nucleotide sequence ID" value="XM_043205973.1"/>
</dbReference>
<feature type="transmembrane region" description="Helical" evidence="2">
    <location>
        <begin position="27"/>
        <end position="44"/>
    </location>
</feature>
<evidence type="ECO:0000313" key="4">
    <source>
        <dbReference type="Proteomes" id="UP001196530"/>
    </source>
</evidence>
<proteinExistence type="predicted"/>
<keyword evidence="2" id="KW-0472">Membrane</keyword>
<evidence type="ECO:0000256" key="1">
    <source>
        <dbReference type="SAM" id="MobiDB-lite"/>
    </source>
</evidence>
<keyword evidence="2" id="KW-0812">Transmembrane</keyword>
<sequence length="214" mass="22514">MALSMSLSSSVDEIAVRVRPPRRQDRAALNLLLLLTSVLISFALKSHLRVSVSNPFSVNLLVLCAIGSLAYLYYSSLPLDPQRMGQKIGLVFAKIGHVFGAVRLGGVVCDGGPARGHGGRAQQPEAGAHAQTAQPRAAGAVAGVQRWTASAGARAQTAREQRAHPETTAAGQRATKGTADRQLASHQHKNVPENSAHEKSDPLAQVHPSTGVSK</sequence>
<dbReference type="Proteomes" id="UP001196530">
    <property type="component" value="Unassembled WGS sequence"/>
</dbReference>
<name>A0AAN6DBA6_PICAN</name>
<dbReference type="EMBL" id="JAHLUX010000013">
    <property type="protein sequence ID" value="KAG7815852.1"/>
    <property type="molecule type" value="Genomic_DNA"/>
</dbReference>
<evidence type="ECO:0000256" key="2">
    <source>
        <dbReference type="SAM" id="Phobius"/>
    </source>
</evidence>
<comment type="caution">
    <text evidence="3">The sequence shown here is derived from an EMBL/GenBank/DDBJ whole genome shotgun (WGS) entry which is preliminary data.</text>
</comment>
<accession>A0AAN6DBA6</accession>
<gene>
    <name evidence="3" type="ORF">KL928_005191</name>
</gene>
<organism evidence="3 4">
    <name type="scientific">Pichia angusta</name>
    <name type="common">Yeast</name>
    <name type="synonym">Hansenula polymorpha</name>
    <dbReference type="NCBI Taxonomy" id="870730"/>
    <lineage>
        <taxon>Eukaryota</taxon>
        <taxon>Fungi</taxon>
        <taxon>Dikarya</taxon>
        <taxon>Ascomycota</taxon>
        <taxon>Saccharomycotina</taxon>
        <taxon>Pichiomycetes</taxon>
        <taxon>Pichiales</taxon>
        <taxon>Pichiaceae</taxon>
        <taxon>Ogataea</taxon>
    </lineage>
</organism>
<dbReference type="AlphaFoldDB" id="A0AAN6DBA6"/>